<accession>A0A1S2LS13</accession>
<dbReference type="RefSeq" id="WP_071312405.1">
    <property type="nucleotide sequence ID" value="NZ_MLQQ01000002.1"/>
</dbReference>
<reference evidence="1 2" key="1">
    <citation type="submission" date="2016-10" db="EMBL/GenBank/DDBJ databases">
        <title>Draft genome sequences of four alkaliphilic bacteria belonging to the Anaerobacillus genus.</title>
        <authorList>
            <person name="Bassil N.M."/>
            <person name="Lloyd J.R."/>
        </authorList>
    </citation>
    <scope>NUCLEOTIDE SEQUENCE [LARGE SCALE GENOMIC DNA]</scope>
    <source>
        <strain evidence="1 2">DSM 15340</strain>
    </source>
</reference>
<dbReference type="AlphaFoldDB" id="A0A1S2LS13"/>
<comment type="caution">
    <text evidence="1">The sequence shown here is derived from an EMBL/GenBank/DDBJ whole genome shotgun (WGS) entry which is preliminary data.</text>
</comment>
<keyword evidence="2" id="KW-1185">Reference proteome</keyword>
<protein>
    <submittedName>
        <fullName evidence="1">Uncharacterized protein</fullName>
    </submittedName>
</protein>
<sequence>MKKLLLIILLILIVAIGFIGIRFGSVLFQEENTTEIIASITKLEFTTNDYIKVTETSQRIRYVSKNKNGSQEKVINEFMQENGWQFKDQAGSGYIFEKDDETIVVEARLFTKNYFLWSVPREVFH</sequence>
<evidence type="ECO:0000313" key="1">
    <source>
        <dbReference type="EMBL" id="OIJ15301.1"/>
    </source>
</evidence>
<dbReference type="Proteomes" id="UP000180098">
    <property type="component" value="Unassembled WGS sequence"/>
</dbReference>
<proteinExistence type="predicted"/>
<gene>
    <name evidence="1" type="ORF">BKP35_04940</name>
</gene>
<name>A0A1S2LS13_9BACI</name>
<dbReference type="EMBL" id="MLQQ01000002">
    <property type="protein sequence ID" value="OIJ15301.1"/>
    <property type="molecule type" value="Genomic_DNA"/>
</dbReference>
<evidence type="ECO:0000313" key="2">
    <source>
        <dbReference type="Proteomes" id="UP000180098"/>
    </source>
</evidence>
<organism evidence="1 2">
    <name type="scientific">Anaerobacillus arseniciselenatis</name>
    <dbReference type="NCBI Taxonomy" id="85682"/>
    <lineage>
        <taxon>Bacteria</taxon>
        <taxon>Bacillati</taxon>
        <taxon>Bacillota</taxon>
        <taxon>Bacilli</taxon>
        <taxon>Bacillales</taxon>
        <taxon>Bacillaceae</taxon>
        <taxon>Anaerobacillus</taxon>
    </lineage>
</organism>